<protein>
    <submittedName>
        <fullName evidence="8">Si:dkey-178k16.1</fullName>
    </submittedName>
</protein>
<accession>A0A667WWP4</accession>
<dbReference type="InterPro" id="IPR029071">
    <property type="entry name" value="Ubiquitin-like_domsf"/>
</dbReference>
<keyword evidence="4" id="KW-0009">Actin-binding</keyword>
<feature type="region of interest" description="Disordered" evidence="6">
    <location>
        <begin position="1"/>
        <end position="66"/>
    </location>
</feature>
<dbReference type="InterPro" id="IPR035963">
    <property type="entry name" value="FERM_2"/>
</dbReference>
<dbReference type="InterPro" id="IPR000299">
    <property type="entry name" value="FERM_domain"/>
</dbReference>
<feature type="compositionally biased region" description="Basic and acidic residues" evidence="6">
    <location>
        <begin position="13"/>
        <end position="38"/>
    </location>
</feature>
<feature type="region of interest" description="Disordered" evidence="6">
    <location>
        <begin position="742"/>
        <end position="762"/>
    </location>
</feature>
<dbReference type="PROSITE" id="PS50057">
    <property type="entry name" value="FERM_3"/>
    <property type="match status" value="1"/>
</dbReference>
<dbReference type="Proteomes" id="UP000472263">
    <property type="component" value="Chromosome 7"/>
</dbReference>
<evidence type="ECO:0000256" key="5">
    <source>
        <dbReference type="ARBA" id="ARBA00023212"/>
    </source>
</evidence>
<evidence type="ECO:0000256" key="1">
    <source>
        <dbReference type="ARBA" id="ARBA00004245"/>
    </source>
</evidence>
<dbReference type="InterPro" id="IPR018980">
    <property type="entry name" value="FERM_PH-like_C"/>
</dbReference>
<dbReference type="GO" id="GO:0005886">
    <property type="term" value="C:plasma membrane"/>
    <property type="evidence" value="ECO:0007669"/>
    <property type="project" value="TreeGrafter"/>
</dbReference>
<dbReference type="GeneTree" id="ENSGT00940000155617"/>
<reference evidence="8" key="3">
    <citation type="submission" date="2025-09" db="UniProtKB">
        <authorList>
            <consortium name="Ensembl"/>
        </authorList>
    </citation>
    <scope>IDENTIFICATION</scope>
</reference>
<dbReference type="InterPro" id="IPR000798">
    <property type="entry name" value="Ez/rad/moesin-like"/>
</dbReference>
<feature type="compositionally biased region" description="Basic and acidic residues" evidence="6">
    <location>
        <begin position="476"/>
        <end position="489"/>
    </location>
</feature>
<dbReference type="SUPFAM" id="SSF54236">
    <property type="entry name" value="Ubiquitin-like"/>
    <property type="match status" value="1"/>
</dbReference>
<evidence type="ECO:0000313" key="8">
    <source>
        <dbReference type="Ensembl" id="ENSMMDP00005010040.1"/>
    </source>
</evidence>
<organism evidence="8 9">
    <name type="scientific">Myripristis murdjan</name>
    <name type="common">pinecone soldierfish</name>
    <dbReference type="NCBI Taxonomy" id="586833"/>
    <lineage>
        <taxon>Eukaryota</taxon>
        <taxon>Metazoa</taxon>
        <taxon>Chordata</taxon>
        <taxon>Craniata</taxon>
        <taxon>Vertebrata</taxon>
        <taxon>Euteleostomi</taxon>
        <taxon>Actinopterygii</taxon>
        <taxon>Neopterygii</taxon>
        <taxon>Teleostei</taxon>
        <taxon>Neoteleostei</taxon>
        <taxon>Acanthomorphata</taxon>
        <taxon>Holocentriformes</taxon>
        <taxon>Holocentridae</taxon>
        <taxon>Myripristis</taxon>
    </lineage>
</organism>
<dbReference type="InterPro" id="IPR019748">
    <property type="entry name" value="FERM_central"/>
</dbReference>
<dbReference type="AlphaFoldDB" id="A0A667WWP4"/>
<dbReference type="InterPro" id="IPR018979">
    <property type="entry name" value="FERM_N"/>
</dbReference>
<dbReference type="PRINTS" id="PR00661">
    <property type="entry name" value="ERMFAMILY"/>
</dbReference>
<dbReference type="SUPFAM" id="SSF47031">
    <property type="entry name" value="Second domain of FERM"/>
    <property type="match status" value="1"/>
</dbReference>
<dbReference type="Gene3D" id="3.10.20.90">
    <property type="entry name" value="Phosphatidylinositol 3-kinase Catalytic Subunit, Chain A, domain 1"/>
    <property type="match status" value="1"/>
</dbReference>
<proteinExistence type="predicted"/>
<dbReference type="Ensembl" id="ENSMMDT00005010348.1">
    <property type="protein sequence ID" value="ENSMMDP00005010040.1"/>
    <property type="gene ID" value="ENSMMDG00005005467.1"/>
</dbReference>
<dbReference type="GO" id="GO:0005198">
    <property type="term" value="F:structural molecule activity"/>
    <property type="evidence" value="ECO:0007669"/>
    <property type="project" value="InterPro"/>
</dbReference>
<gene>
    <name evidence="8" type="primary">si:dkey-178k16.1</name>
</gene>
<keyword evidence="9" id="KW-1185">Reference proteome</keyword>
<comment type="subcellular location">
    <subcellularLocation>
        <location evidence="1">Cytoplasm</location>
        <location evidence="1">Cytoskeleton</location>
    </subcellularLocation>
</comment>
<sequence>MTTEKALAGEMKSAMEGDARRTNQVGKKEYISQVPEDHGEMDDSSEKTPSKASKSPQKSSKRPKTVPVKVTLLDGSDYETAVEKFAKGQTLLDMVCGHLNLLERDYFGLTFQDADNTKNWLDPSKEIKKQIRVGSWSFGFSVKFYPPDPSILIEDITRYYLCLQLRDDILSGRLPCSFVTHALLGSYTVQAELGDYEAEEHGPDYVSDFRFAPNQTRELEERVMELHRTYRGMSPAEAEVNFLENAKKLSMYGVDLHHAKDSEGIDIMLGVSANGLLIYRDRLRINRFAWPKILKISYKRSNFYIKIRPGEYEQFESTIGFKLPNHRASKRLWKVCIEHHTFFRLVSPEPPPKGFLVIGSKFRYSGRTQAQTRQASALIDRPAPQFDRSVSKRYLLPRSMDGGENTADSTLFRLQDDTSAEQTRRAPQQFLDKPEDVLQKHQASINELKRALRQPNSKLAQREKRLSSATPPGGTPERKPPRNSQEEASGKPPRRLGSVSEDDQDHETLYLKETHLGIERKCSSITVSSTSSLEAEVDFTVLMDLHTGMEEFSRGMTELGERDLSPDGGLCLGIDLLQQQGPSEPPPPLMSAPVSRGASSSPPAKHIQAEEVRPEVKLVLLCQVHMSSLGREASGSPILVTENVTSATTHKYHIFVFATRVFAVSECSSRGRQACRLLLELIKRKRCCVLQTVKGGYSETRIEKRIIITGDDDVDQEQALAIAIQEAKQQHPDMQVTKAVVVRETESSTEDPYGTSEVQVPS</sequence>
<dbReference type="Pfam" id="PF08736">
    <property type="entry name" value="FA"/>
    <property type="match status" value="1"/>
</dbReference>
<keyword evidence="2" id="KW-0963">Cytoplasm</keyword>
<keyword evidence="5" id="KW-0206">Cytoskeleton</keyword>
<dbReference type="GO" id="GO:0030866">
    <property type="term" value="P:cortical actin cytoskeleton organization"/>
    <property type="evidence" value="ECO:0007669"/>
    <property type="project" value="InterPro"/>
</dbReference>
<dbReference type="PRINTS" id="PR00935">
    <property type="entry name" value="BAND41"/>
</dbReference>
<dbReference type="GO" id="GO:0005856">
    <property type="term" value="C:cytoskeleton"/>
    <property type="evidence" value="ECO:0007669"/>
    <property type="project" value="UniProtKB-SubCell"/>
</dbReference>
<dbReference type="InterPro" id="IPR011993">
    <property type="entry name" value="PH-like_dom_sf"/>
</dbReference>
<dbReference type="SUPFAM" id="SSF50729">
    <property type="entry name" value="PH domain-like"/>
    <property type="match status" value="1"/>
</dbReference>
<feature type="domain" description="FERM" evidence="7">
    <location>
        <begin position="66"/>
        <end position="347"/>
    </location>
</feature>
<dbReference type="InterPro" id="IPR014847">
    <property type="entry name" value="FA"/>
</dbReference>
<dbReference type="GO" id="GO:0003779">
    <property type="term" value="F:actin binding"/>
    <property type="evidence" value="ECO:0007669"/>
    <property type="project" value="UniProtKB-KW"/>
</dbReference>
<dbReference type="PANTHER" id="PTHR23280:SF24">
    <property type="entry name" value="BAND 4.1-LIKE PROTEIN 1"/>
    <property type="match status" value="1"/>
</dbReference>
<evidence type="ECO:0000259" key="7">
    <source>
        <dbReference type="PROSITE" id="PS50057"/>
    </source>
</evidence>
<evidence type="ECO:0000256" key="3">
    <source>
        <dbReference type="ARBA" id="ARBA00022553"/>
    </source>
</evidence>
<feature type="region of interest" description="Disordered" evidence="6">
    <location>
        <begin position="578"/>
        <end position="604"/>
    </location>
</feature>
<feature type="region of interest" description="Disordered" evidence="6">
    <location>
        <begin position="394"/>
        <end position="505"/>
    </location>
</feature>
<keyword evidence="3" id="KW-0597">Phosphoprotein</keyword>
<name>A0A667WWP4_9TELE</name>
<dbReference type="InterPro" id="IPR008379">
    <property type="entry name" value="Band_4.1_C"/>
</dbReference>
<dbReference type="PROSITE" id="PS00661">
    <property type="entry name" value="FERM_2"/>
    <property type="match status" value="1"/>
</dbReference>
<dbReference type="SMART" id="SM01196">
    <property type="entry name" value="FERM_C"/>
    <property type="match status" value="1"/>
</dbReference>
<evidence type="ECO:0000256" key="2">
    <source>
        <dbReference type="ARBA" id="ARBA00022490"/>
    </source>
</evidence>
<reference evidence="8" key="2">
    <citation type="submission" date="2025-08" db="UniProtKB">
        <authorList>
            <consortium name="Ensembl"/>
        </authorList>
    </citation>
    <scope>IDENTIFICATION</scope>
</reference>
<dbReference type="Pfam" id="PF04382">
    <property type="entry name" value="SAB"/>
    <property type="match status" value="1"/>
</dbReference>
<dbReference type="CDD" id="cd14473">
    <property type="entry name" value="FERM_B-lobe"/>
    <property type="match status" value="1"/>
</dbReference>
<dbReference type="GO" id="GO:0031032">
    <property type="term" value="P:actomyosin structure organization"/>
    <property type="evidence" value="ECO:0007669"/>
    <property type="project" value="TreeGrafter"/>
</dbReference>
<evidence type="ECO:0000256" key="6">
    <source>
        <dbReference type="SAM" id="MobiDB-lite"/>
    </source>
</evidence>
<dbReference type="Pfam" id="PF05902">
    <property type="entry name" value="4_1_CTD"/>
    <property type="match status" value="1"/>
</dbReference>
<evidence type="ECO:0000256" key="4">
    <source>
        <dbReference type="ARBA" id="ARBA00023203"/>
    </source>
</evidence>
<dbReference type="Gene3D" id="2.30.29.30">
    <property type="entry name" value="Pleckstrin-homology domain (PH domain)/Phosphotyrosine-binding domain (PTB)"/>
    <property type="match status" value="1"/>
</dbReference>
<dbReference type="InterPro" id="IPR014352">
    <property type="entry name" value="FERM/acyl-CoA-bd_prot_sf"/>
</dbReference>
<dbReference type="InterPro" id="IPR019747">
    <property type="entry name" value="FERM_CS"/>
</dbReference>
<dbReference type="CDD" id="cd13184">
    <property type="entry name" value="FERM_C_4_1_family"/>
    <property type="match status" value="1"/>
</dbReference>
<dbReference type="Gene3D" id="1.20.80.10">
    <property type="match status" value="1"/>
</dbReference>
<dbReference type="PANTHER" id="PTHR23280">
    <property type="entry name" value="4.1 G PROTEIN"/>
    <property type="match status" value="1"/>
</dbReference>
<dbReference type="Pfam" id="PF00373">
    <property type="entry name" value="FERM_M"/>
    <property type="match status" value="1"/>
</dbReference>
<dbReference type="InterPro" id="IPR007477">
    <property type="entry name" value="SAB_dom"/>
</dbReference>
<reference evidence="8" key="1">
    <citation type="submission" date="2019-06" db="EMBL/GenBank/DDBJ databases">
        <authorList>
            <consortium name="Wellcome Sanger Institute Data Sharing"/>
        </authorList>
    </citation>
    <scope>NUCLEOTIDE SEQUENCE [LARGE SCALE GENOMIC DNA]</scope>
</reference>
<dbReference type="Pfam" id="PF09380">
    <property type="entry name" value="FERM_C"/>
    <property type="match status" value="1"/>
</dbReference>
<dbReference type="SMART" id="SM00295">
    <property type="entry name" value="B41"/>
    <property type="match status" value="1"/>
</dbReference>
<dbReference type="PROSITE" id="PS00660">
    <property type="entry name" value="FERM_1"/>
    <property type="match status" value="1"/>
</dbReference>
<dbReference type="InterPro" id="IPR019749">
    <property type="entry name" value="Band_41_domain"/>
</dbReference>
<evidence type="ECO:0000313" key="9">
    <source>
        <dbReference type="Proteomes" id="UP000472263"/>
    </source>
</evidence>
<dbReference type="FunFam" id="2.30.29.30:FF:000001">
    <property type="entry name" value="Erythrocyte membrane protein band 4.1"/>
    <property type="match status" value="1"/>
</dbReference>
<dbReference type="FunFam" id="3.10.20.90:FF:000002">
    <property type="entry name" value="Erythrocyte protein band 4.1-like 3"/>
    <property type="match status" value="1"/>
</dbReference>
<dbReference type="SMART" id="SM01195">
    <property type="entry name" value="FA"/>
    <property type="match status" value="1"/>
</dbReference>
<dbReference type="Pfam" id="PF09379">
    <property type="entry name" value="FERM_N"/>
    <property type="match status" value="1"/>
</dbReference>
<dbReference type="FunFam" id="1.20.80.10:FF:000001">
    <property type="entry name" value="Erythrocyte membrane protein band 4.1"/>
    <property type="match status" value="1"/>
</dbReference>
<dbReference type="PIRSF" id="PIRSF002304">
    <property type="entry name" value="Membrane_skeletal_4_1"/>
    <property type="match status" value="1"/>
</dbReference>